<dbReference type="EMBL" id="QTSX02002267">
    <property type="protein sequence ID" value="KAJ9076555.1"/>
    <property type="molecule type" value="Genomic_DNA"/>
</dbReference>
<reference evidence="1" key="1">
    <citation type="submission" date="2022-04" db="EMBL/GenBank/DDBJ databases">
        <title>Genome of the entomopathogenic fungus Entomophthora muscae.</title>
        <authorList>
            <person name="Elya C."/>
            <person name="Lovett B.R."/>
            <person name="Lee E."/>
            <person name="Macias A.M."/>
            <person name="Hajek A.E."/>
            <person name="De Bivort B.L."/>
            <person name="Kasson M.T."/>
            <person name="De Fine Licht H.H."/>
            <person name="Stajich J.E."/>
        </authorList>
    </citation>
    <scope>NUCLEOTIDE SEQUENCE</scope>
    <source>
        <strain evidence="1">Berkeley</strain>
    </source>
</reference>
<evidence type="ECO:0000313" key="1">
    <source>
        <dbReference type="EMBL" id="KAJ9076555.1"/>
    </source>
</evidence>
<dbReference type="Proteomes" id="UP001165960">
    <property type="component" value="Unassembled WGS sequence"/>
</dbReference>
<sequence>MIYDAVRARFTAPGTGFEPSHQAAKQKRKRLQKLAGGFKSPNHPPGWKWGSLNCLQDVTWPGASINTGPGELVAPNVIGAPSPNATIGLGAPNAVLNQICWVLQQISYQEDLLQNSTSRSLKSLVPTANPAANPAVVPAFSNHPSCTEVLVDHLEATGVAVNIANKFCCEKHFS</sequence>
<keyword evidence="2" id="KW-1185">Reference proteome</keyword>
<protein>
    <submittedName>
        <fullName evidence="1">Uncharacterized protein</fullName>
    </submittedName>
</protein>
<name>A0ACC2TP89_9FUNG</name>
<comment type="caution">
    <text evidence="1">The sequence shown here is derived from an EMBL/GenBank/DDBJ whole genome shotgun (WGS) entry which is preliminary data.</text>
</comment>
<accession>A0ACC2TP89</accession>
<proteinExistence type="predicted"/>
<gene>
    <name evidence="1" type="ORF">DSO57_1024973</name>
</gene>
<organism evidence="1 2">
    <name type="scientific">Entomophthora muscae</name>
    <dbReference type="NCBI Taxonomy" id="34485"/>
    <lineage>
        <taxon>Eukaryota</taxon>
        <taxon>Fungi</taxon>
        <taxon>Fungi incertae sedis</taxon>
        <taxon>Zoopagomycota</taxon>
        <taxon>Entomophthoromycotina</taxon>
        <taxon>Entomophthoromycetes</taxon>
        <taxon>Entomophthorales</taxon>
        <taxon>Entomophthoraceae</taxon>
        <taxon>Entomophthora</taxon>
    </lineage>
</organism>
<evidence type="ECO:0000313" key="2">
    <source>
        <dbReference type="Proteomes" id="UP001165960"/>
    </source>
</evidence>